<accession>A0A081N6Y5</accession>
<protein>
    <submittedName>
        <fullName evidence="1">Tail protein</fullName>
    </submittedName>
</protein>
<comment type="caution">
    <text evidence="1">The sequence shown here is derived from an EMBL/GenBank/DDBJ whole genome shotgun (WGS) entry which is preliminary data.</text>
</comment>
<dbReference type="EMBL" id="JOKG01000002">
    <property type="protein sequence ID" value="KEQ14208.1"/>
    <property type="molecule type" value="Genomic_DNA"/>
</dbReference>
<dbReference type="Pfam" id="PF10772">
    <property type="entry name" value="Phage_HP1_Orf24"/>
    <property type="match status" value="1"/>
</dbReference>
<dbReference type="RefSeq" id="WP_034873977.1">
    <property type="nucleotide sequence ID" value="NZ_JOKG01000002.1"/>
</dbReference>
<proteinExistence type="predicted"/>
<keyword evidence="2" id="KW-1185">Reference proteome</keyword>
<name>A0A081N6Y5_9GAMM</name>
<reference evidence="1 2" key="1">
    <citation type="submission" date="2014-06" db="EMBL/GenBank/DDBJ databases">
        <title>Whole Genome Sequences of Three Symbiotic Endozoicomonas Bacteria.</title>
        <authorList>
            <person name="Neave M.J."/>
            <person name="Apprill A."/>
            <person name="Voolstra C.R."/>
        </authorList>
    </citation>
    <scope>NUCLEOTIDE SEQUENCE [LARGE SCALE GENOMIC DNA]</scope>
    <source>
        <strain evidence="1 2">LMG 24815</strain>
    </source>
</reference>
<evidence type="ECO:0000313" key="2">
    <source>
        <dbReference type="Proteomes" id="UP000028006"/>
    </source>
</evidence>
<gene>
    <name evidence="1" type="ORF">GZ77_07200</name>
</gene>
<organism evidence="1 2">
    <name type="scientific">Endozoicomonas montiporae</name>
    <dbReference type="NCBI Taxonomy" id="1027273"/>
    <lineage>
        <taxon>Bacteria</taxon>
        <taxon>Pseudomonadati</taxon>
        <taxon>Pseudomonadota</taxon>
        <taxon>Gammaproteobacteria</taxon>
        <taxon>Oceanospirillales</taxon>
        <taxon>Endozoicomonadaceae</taxon>
        <taxon>Endozoicomonas</taxon>
    </lineage>
</organism>
<evidence type="ECO:0000313" key="1">
    <source>
        <dbReference type="EMBL" id="KEQ14208.1"/>
    </source>
</evidence>
<dbReference type="Proteomes" id="UP000028006">
    <property type="component" value="Unassembled WGS sequence"/>
</dbReference>
<dbReference type="eggNOG" id="ENOG502ZBYB">
    <property type="taxonomic scope" value="Bacteria"/>
</dbReference>
<sequence length="149" mass="16417">MSRISGKSFDINIGDLLIHVETATLDIEDNRVTAKNRGVPNGVIDGDASASGELELDAANFRLLNEEARRAGSWKELPLFDQVFYANTGREEMKVEAYGCMLKISSLLDINSAGGDLHKTKLPFEVTSPDFIRIGGVPYLSRTETQDIR</sequence>
<dbReference type="AlphaFoldDB" id="A0A081N6Y5"/>
<dbReference type="InterPro" id="IPR019708">
    <property type="entry name" value="Phage_HP1_Orf24"/>
</dbReference>